<dbReference type="Gene3D" id="3.30.565.10">
    <property type="entry name" value="Histidine kinase-like ATPase, C-terminal domain"/>
    <property type="match status" value="1"/>
</dbReference>
<keyword evidence="6" id="KW-1133">Transmembrane helix</keyword>
<feature type="transmembrane region" description="Helical" evidence="6">
    <location>
        <begin position="134"/>
        <end position="153"/>
    </location>
</feature>
<dbReference type="Pfam" id="PF07730">
    <property type="entry name" value="HisKA_3"/>
    <property type="match status" value="1"/>
</dbReference>
<gene>
    <name evidence="8" type="ORF">P2L57_02760</name>
</gene>
<proteinExistence type="predicted"/>
<feature type="transmembrane region" description="Helical" evidence="6">
    <location>
        <begin position="159"/>
        <end position="177"/>
    </location>
</feature>
<feature type="transmembrane region" description="Helical" evidence="6">
    <location>
        <begin position="34"/>
        <end position="52"/>
    </location>
</feature>
<keyword evidence="4" id="KW-0175">Coiled coil</keyword>
<dbReference type="InterPro" id="IPR011712">
    <property type="entry name" value="Sig_transdc_His_kin_sub3_dim/P"/>
</dbReference>
<organism evidence="8 9">
    <name type="scientific">Streptantibioticus ferralitis</name>
    <dbReference type="NCBI Taxonomy" id="236510"/>
    <lineage>
        <taxon>Bacteria</taxon>
        <taxon>Bacillati</taxon>
        <taxon>Actinomycetota</taxon>
        <taxon>Actinomycetes</taxon>
        <taxon>Kitasatosporales</taxon>
        <taxon>Streptomycetaceae</taxon>
        <taxon>Streptantibioticus</taxon>
    </lineage>
</organism>
<evidence type="ECO:0000256" key="1">
    <source>
        <dbReference type="ARBA" id="ARBA00022679"/>
    </source>
</evidence>
<feature type="region of interest" description="Disordered" evidence="5">
    <location>
        <begin position="406"/>
        <end position="426"/>
    </location>
</feature>
<feature type="transmembrane region" description="Helical" evidence="6">
    <location>
        <begin position="90"/>
        <end position="108"/>
    </location>
</feature>
<keyword evidence="3" id="KW-0902">Two-component regulatory system</keyword>
<evidence type="ECO:0000256" key="4">
    <source>
        <dbReference type="SAM" id="Coils"/>
    </source>
</evidence>
<feature type="transmembrane region" description="Helical" evidence="6">
    <location>
        <begin position="58"/>
        <end position="78"/>
    </location>
</feature>
<dbReference type="PANTHER" id="PTHR24421">
    <property type="entry name" value="NITRATE/NITRITE SENSOR PROTEIN NARX-RELATED"/>
    <property type="match status" value="1"/>
</dbReference>
<dbReference type="InterPro" id="IPR050482">
    <property type="entry name" value="Sensor_HK_TwoCompSys"/>
</dbReference>
<name>A0ABT5YTD3_9ACTN</name>
<sequence length="426" mass="46219">MTVDERMDTSAVRDLPLATMGRAPENRLQQWSKLCWALVYLLYLGSAVGDLTSGRHTAVAVTLGWLGLALFVGPYLYLLLNQRRRHPLSWWQLAIACWLFALALTLSLTLGPPWLVMFTYVTISAGVMLPPRQALWAVPFCAVTILLVGTGLGTRQWEVYSLFFPALLGGAAMMGVGQMGRMVRELREARETVARLAAAEERLRLARDLHDLLGHSLSLITLKSELAGRMLPDKPQDAAKQVADIEQVSRQALVDVREAVSGYRRPNVGVELAGARTALRTAGVEVEVSPSLDLPLEDQYPGLGVEEQGALAWALREAVTNVIRHSGASRCSLVLDEVWEADEGRYLRLEIGDDGRGPGRGRHAGNGLNGLEERLMLSGGRLHTGTSKRGGFALSAYVPLRAVRQERPGSAEGSAAAPGGTGYPQA</sequence>
<reference evidence="8 9" key="1">
    <citation type="submission" date="2023-03" db="EMBL/GenBank/DDBJ databases">
        <title>Draft genome sequence of type strain Streptomyces ferralitis JCM 14344.</title>
        <authorList>
            <person name="Klaysubun C."/>
            <person name="Duangmal K."/>
        </authorList>
    </citation>
    <scope>NUCLEOTIDE SEQUENCE [LARGE SCALE GENOMIC DNA]</scope>
    <source>
        <strain evidence="8 9">JCM 14344</strain>
    </source>
</reference>
<dbReference type="Proteomes" id="UP001220022">
    <property type="component" value="Unassembled WGS sequence"/>
</dbReference>
<dbReference type="SUPFAM" id="SSF55874">
    <property type="entry name" value="ATPase domain of HSP90 chaperone/DNA topoisomerase II/histidine kinase"/>
    <property type="match status" value="1"/>
</dbReference>
<evidence type="ECO:0000256" key="6">
    <source>
        <dbReference type="SAM" id="Phobius"/>
    </source>
</evidence>
<keyword evidence="6" id="KW-0472">Membrane</keyword>
<dbReference type="Gene3D" id="1.20.5.1930">
    <property type="match status" value="1"/>
</dbReference>
<dbReference type="EMBL" id="JARHTQ010000001">
    <property type="protein sequence ID" value="MDF2254694.1"/>
    <property type="molecule type" value="Genomic_DNA"/>
</dbReference>
<evidence type="ECO:0000259" key="7">
    <source>
        <dbReference type="Pfam" id="PF07730"/>
    </source>
</evidence>
<protein>
    <submittedName>
        <fullName evidence="8">Histidine kinase</fullName>
    </submittedName>
</protein>
<feature type="coiled-coil region" evidence="4">
    <location>
        <begin position="182"/>
        <end position="209"/>
    </location>
</feature>
<evidence type="ECO:0000256" key="5">
    <source>
        <dbReference type="SAM" id="MobiDB-lite"/>
    </source>
</evidence>
<dbReference type="CDD" id="cd16917">
    <property type="entry name" value="HATPase_UhpB-NarQ-NarX-like"/>
    <property type="match status" value="1"/>
</dbReference>
<evidence type="ECO:0000256" key="2">
    <source>
        <dbReference type="ARBA" id="ARBA00022777"/>
    </source>
</evidence>
<evidence type="ECO:0000313" key="9">
    <source>
        <dbReference type="Proteomes" id="UP001220022"/>
    </source>
</evidence>
<keyword evidence="1" id="KW-0808">Transferase</keyword>
<accession>A0ABT5YTD3</accession>
<evidence type="ECO:0000313" key="8">
    <source>
        <dbReference type="EMBL" id="MDF2254694.1"/>
    </source>
</evidence>
<dbReference type="PANTHER" id="PTHR24421:SF63">
    <property type="entry name" value="SENSOR HISTIDINE KINASE DESK"/>
    <property type="match status" value="1"/>
</dbReference>
<dbReference type="RefSeq" id="WP_275807496.1">
    <property type="nucleotide sequence ID" value="NZ_BAAANM010000020.1"/>
</dbReference>
<keyword evidence="6" id="KW-0812">Transmembrane</keyword>
<dbReference type="GO" id="GO:0016301">
    <property type="term" value="F:kinase activity"/>
    <property type="evidence" value="ECO:0007669"/>
    <property type="project" value="UniProtKB-KW"/>
</dbReference>
<keyword evidence="9" id="KW-1185">Reference proteome</keyword>
<feature type="domain" description="Signal transduction histidine kinase subgroup 3 dimerisation and phosphoacceptor" evidence="7">
    <location>
        <begin position="201"/>
        <end position="266"/>
    </location>
</feature>
<comment type="caution">
    <text evidence="8">The sequence shown here is derived from an EMBL/GenBank/DDBJ whole genome shotgun (WGS) entry which is preliminary data.</text>
</comment>
<evidence type="ECO:0000256" key="3">
    <source>
        <dbReference type="ARBA" id="ARBA00023012"/>
    </source>
</evidence>
<keyword evidence="2 8" id="KW-0418">Kinase</keyword>
<dbReference type="InterPro" id="IPR036890">
    <property type="entry name" value="HATPase_C_sf"/>
</dbReference>